<keyword evidence="1" id="KW-1185">Reference proteome</keyword>
<sequence length="203" mass="23375">MSNGVAVFSGVVQENKCIGFCLNPNHVNNDTYDEMHRAKRKSTTQGVLAPKTSDNLRKSGETLTRMRFQNKKPLCLQYNLTTNSFGLKSQFRRSRQCKFIALNPEQNNAHIINFLLKPATYEVSRNGFSGSRSIDEVQYKRYMQKKCPTNLLYKLSSSKKYCNFPLSRSTVRSSVKASLPKRDYGRSLRLAQQMDRFAELYVF</sequence>
<evidence type="ECO:0000313" key="1">
    <source>
        <dbReference type="Proteomes" id="UP000046393"/>
    </source>
</evidence>
<protein>
    <submittedName>
        <fullName evidence="2">Reverse transcriptase domain-containing protein</fullName>
    </submittedName>
</protein>
<dbReference type="Proteomes" id="UP000046393">
    <property type="component" value="Unplaced"/>
</dbReference>
<organism evidence="1 2">
    <name type="scientific">Syphacia muris</name>
    <dbReference type="NCBI Taxonomy" id="451379"/>
    <lineage>
        <taxon>Eukaryota</taxon>
        <taxon>Metazoa</taxon>
        <taxon>Ecdysozoa</taxon>
        <taxon>Nematoda</taxon>
        <taxon>Chromadorea</taxon>
        <taxon>Rhabditida</taxon>
        <taxon>Spirurina</taxon>
        <taxon>Oxyuridomorpha</taxon>
        <taxon>Oxyuroidea</taxon>
        <taxon>Oxyuridae</taxon>
        <taxon>Syphacia</taxon>
    </lineage>
</organism>
<accession>A0A0N5AK82</accession>
<reference evidence="2" key="1">
    <citation type="submission" date="2017-02" db="UniProtKB">
        <authorList>
            <consortium name="WormBaseParasite"/>
        </authorList>
    </citation>
    <scope>IDENTIFICATION</scope>
</reference>
<evidence type="ECO:0000313" key="2">
    <source>
        <dbReference type="WBParaSite" id="SMUV_0000489201-mRNA-1"/>
    </source>
</evidence>
<proteinExistence type="predicted"/>
<dbReference type="AlphaFoldDB" id="A0A0N5AK82"/>
<name>A0A0N5AK82_9BILA</name>
<dbReference type="WBParaSite" id="SMUV_0000489201-mRNA-1">
    <property type="protein sequence ID" value="SMUV_0000489201-mRNA-1"/>
    <property type="gene ID" value="SMUV_0000489201"/>
</dbReference>